<keyword evidence="3" id="KW-1185">Reference proteome</keyword>
<protein>
    <recommendedName>
        <fullName evidence="4">Curlin associated repeat-containing protein</fullName>
    </recommendedName>
</protein>
<feature type="signal peptide" evidence="1">
    <location>
        <begin position="1"/>
        <end position="21"/>
    </location>
</feature>
<proteinExistence type="predicted"/>
<evidence type="ECO:0008006" key="4">
    <source>
        <dbReference type="Google" id="ProtNLM"/>
    </source>
</evidence>
<accession>A0AAW6TSY8</accession>
<evidence type="ECO:0000313" key="3">
    <source>
        <dbReference type="Proteomes" id="UP001431776"/>
    </source>
</evidence>
<reference evidence="2" key="1">
    <citation type="submission" date="2023-05" db="EMBL/GenBank/DDBJ databases">
        <title>Anaerotaeda fermentans gen. nov., sp. nov., a novel anaerobic planctomycete of the new family within the order Sedimentisphaerales isolated from Taman Peninsula, Russia.</title>
        <authorList>
            <person name="Khomyakova M.A."/>
            <person name="Merkel A.Y."/>
            <person name="Slobodkin A.I."/>
        </authorList>
    </citation>
    <scope>NUCLEOTIDE SEQUENCE</scope>
    <source>
        <strain evidence="2">M17dextr</strain>
    </source>
</reference>
<evidence type="ECO:0000256" key="1">
    <source>
        <dbReference type="SAM" id="SignalP"/>
    </source>
</evidence>
<dbReference type="Proteomes" id="UP001431776">
    <property type="component" value="Unassembled WGS sequence"/>
</dbReference>
<comment type="caution">
    <text evidence="2">The sequence shown here is derived from an EMBL/GenBank/DDBJ whole genome shotgun (WGS) entry which is preliminary data.</text>
</comment>
<dbReference type="AlphaFoldDB" id="A0AAW6TSY8"/>
<feature type="chain" id="PRO_5043666921" description="Curlin associated repeat-containing protein" evidence="1">
    <location>
        <begin position="22"/>
        <end position="195"/>
    </location>
</feature>
<dbReference type="EMBL" id="JASCXX010000007">
    <property type="protein sequence ID" value="MDI6448821.1"/>
    <property type="molecule type" value="Genomic_DNA"/>
</dbReference>
<name>A0AAW6TSY8_9BACT</name>
<sequence>MSKLIAASMVFVLVMGAGAFAQLQHIQSTGIGLANVLELLQGDQQASSMQNLVVDNSQCSTGMCGTQASQNLFASVGEAATAWGYCGNVGVLQNLGIESLQTQGVVEGVGQKVQGQSLDVAATQLLGKAGGQGFGDALHTVVVNAGQSVNNASGQMTESATVMGMQTSTLYGEPGAQGEVGSTMSVTTLQTQTAQ</sequence>
<organism evidence="2 3">
    <name type="scientific">Anaerobaca lacustris</name>
    <dbReference type="NCBI Taxonomy" id="3044600"/>
    <lineage>
        <taxon>Bacteria</taxon>
        <taxon>Pseudomonadati</taxon>
        <taxon>Planctomycetota</taxon>
        <taxon>Phycisphaerae</taxon>
        <taxon>Sedimentisphaerales</taxon>
        <taxon>Anaerobacaceae</taxon>
        <taxon>Anaerobaca</taxon>
    </lineage>
</organism>
<keyword evidence="1" id="KW-0732">Signal</keyword>
<evidence type="ECO:0000313" key="2">
    <source>
        <dbReference type="EMBL" id="MDI6448821.1"/>
    </source>
</evidence>
<gene>
    <name evidence="2" type="ORF">QJ522_07165</name>
</gene>
<dbReference type="RefSeq" id="WP_349244232.1">
    <property type="nucleotide sequence ID" value="NZ_JASCXX010000007.1"/>
</dbReference>